<dbReference type="AlphaFoldDB" id="A0A0B8PLV1"/>
<dbReference type="EMBL" id="BBSA01000011">
    <property type="protein sequence ID" value="GAM64098.1"/>
    <property type="molecule type" value="Genomic_DNA"/>
</dbReference>
<evidence type="ECO:0000313" key="2">
    <source>
        <dbReference type="Proteomes" id="UP000031670"/>
    </source>
</evidence>
<name>A0A0B8PLV1_9VIBR</name>
<dbReference type="Proteomes" id="UP000031670">
    <property type="component" value="Unassembled WGS sequence"/>
</dbReference>
<protein>
    <submittedName>
        <fullName evidence="1">Uncharacterized protein</fullName>
    </submittedName>
</protein>
<evidence type="ECO:0000313" key="1">
    <source>
        <dbReference type="EMBL" id="GAM64098.1"/>
    </source>
</evidence>
<sequence length="76" mass="8686">MWRESQEAVIGTFNVEPLHLKVPVFYRAQQLATKTNSKGQQTLVASDTVTAHLIKQKHARELKLLGYHFINIEALK</sequence>
<comment type="caution">
    <text evidence="1">The sequence shown here is derived from an EMBL/GenBank/DDBJ whole genome shotgun (WGS) entry which is preliminary data.</text>
</comment>
<reference evidence="1 2" key="2">
    <citation type="submission" date="2015-01" db="EMBL/GenBank/DDBJ databases">
        <authorList>
            <consortium name="NBRP consortium"/>
            <person name="Sawabe T."/>
            <person name="Meirelles P."/>
            <person name="Feng G."/>
            <person name="Sayaka M."/>
            <person name="Hattori M."/>
            <person name="Ohkuma M."/>
        </authorList>
    </citation>
    <scope>NUCLEOTIDE SEQUENCE [LARGE SCALE GENOMIC DNA]</scope>
    <source>
        <strain evidence="1 2">JCM19232</strain>
    </source>
</reference>
<gene>
    <name evidence="1" type="ORF">JCM19232_3374</name>
</gene>
<reference evidence="1 2" key="1">
    <citation type="submission" date="2015-01" db="EMBL/GenBank/DDBJ databases">
        <title>Vibrio sp. C5 JCM 19232 whole genome shotgun sequence.</title>
        <authorList>
            <person name="Sawabe T."/>
            <person name="Meirelles P."/>
            <person name="Feng G."/>
            <person name="Sayaka M."/>
            <person name="Hattori M."/>
            <person name="Ohkuma M."/>
        </authorList>
    </citation>
    <scope>NUCLEOTIDE SEQUENCE [LARGE SCALE GENOMIC DNA]</scope>
    <source>
        <strain evidence="1 2">JCM19232</strain>
    </source>
</reference>
<organism evidence="1 2">
    <name type="scientific">Vibrio ishigakensis</name>
    <dbReference type="NCBI Taxonomy" id="1481914"/>
    <lineage>
        <taxon>Bacteria</taxon>
        <taxon>Pseudomonadati</taxon>
        <taxon>Pseudomonadota</taxon>
        <taxon>Gammaproteobacteria</taxon>
        <taxon>Vibrionales</taxon>
        <taxon>Vibrionaceae</taxon>
        <taxon>Vibrio</taxon>
    </lineage>
</organism>
<accession>A0A0B8PLV1</accession>
<proteinExistence type="predicted"/>